<dbReference type="AlphaFoldDB" id="A0A834H130"/>
<feature type="region of interest" description="Disordered" evidence="1">
    <location>
        <begin position="82"/>
        <end position="106"/>
    </location>
</feature>
<protein>
    <submittedName>
        <fullName evidence="2">Uncharacterized protein</fullName>
    </submittedName>
</protein>
<accession>A0A834H130</accession>
<keyword evidence="3" id="KW-1185">Reference proteome</keyword>
<reference evidence="2" key="1">
    <citation type="submission" date="2019-11" db="EMBL/GenBank/DDBJ databases">
        <authorList>
            <person name="Liu Y."/>
            <person name="Hou J."/>
            <person name="Li T.-Q."/>
            <person name="Guan C.-H."/>
            <person name="Wu X."/>
            <person name="Wu H.-Z."/>
            <person name="Ling F."/>
            <person name="Zhang R."/>
            <person name="Shi X.-G."/>
            <person name="Ren J.-P."/>
            <person name="Chen E.-F."/>
            <person name="Sun J.-M."/>
        </authorList>
    </citation>
    <scope>NUCLEOTIDE SEQUENCE</scope>
    <source>
        <strain evidence="2">Adult_tree_wgs_1</strain>
        <tissue evidence="2">Leaves</tissue>
    </source>
</reference>
<organism evidence="2 3">
    <name type="scientific">Rhododendron simsii</name>
    <name type="common">Sims's rhododendron</name>
    <dbReference type="NCBI Taxonomy" id="118357"/>
    <lineage>
        <taxon>Eukaryota</taxon>
        <taxon>Viridiplantae</taxon>
        <taxon>Streptophyta</taxon>
        <taxon>Embryophyta</taxon>
        <taxon>Tracheophyta</taxon>
        <taxon>Spermatophyta</taxon>
        <taxon>Magnoliopsida</taxon>
        <taxon>eudicotyledons</taxon>
        <taxon>Gunneridae</taxon>
        <taxon>Pentapetalae</taxon>
        <taxon>asterids</taxon>
        <taxon>Ericales</taxon>
        <taxon>Ericaceae</taxon>
        <taxon>Ericoideae</taxon>
        <taxon>Rhodoreae</taxon>
        <taxon>Rhododendron</taxon>
    </lineage>
</organism>
<evidence type="ECO:0000313" key="2">
    <source>
        <dbReference type="EMBL" id="KAF7145021.1"/>
    </source>
</evidence>
<feature type="compositionally biased region" description="Polar residues" evidence="1">
    <location>
        <begin position="82"/>
        <end position="93"/>
    </location>
</feature>
<feature type="compositionally biased region" description="Basic and acidic residues" evidence="1">
    <location>
        <begin position="97"/>
        <end position="106"/>
    </location>
</feature>
<evidence type="ECO:0000313" key="3">
    <source>
        <dbReference type="Proteomes" id="UP000626092"/>
    </source>
</evidence>
<sequence length="122" mass="13812">MRPAFLSHFQPYQLPDHHGHNVQQLHDQLLQGMIQFGPFDPLYQQHHFQVQEEPPHPLVKVPFPCRSSHLRWSCTETSTTVQVGSKQGRTESSLGGADHEAAAHCDHDVVIGRVDDERESSS</sequence>
<name>A0A834H130_RHOSS</name>
<dbReference type="EMBL" id="WJXA01000004">
    <property type="protein sequence ID" value="KAF7145021.1"/>
    <property type="molecule type" value="Genomic_DNA"/>
</dbReference>
<evidence type="ECO:0000256" key="1">
    <source>
        <dbReference type="SAM" id="MobiDB-lite"/>
    </source>
</evidence>
<gene>
    <name evidence="2" type="ORF">RHSIM_Rhsim04G0031700</name>
</gene>
<dbReference type="Proteomes" id="UP000626092">
    <property type="component" value="Unassembled WGS sequence"/>
</dbReference>
<dbReference type="OrthoDB" id="551907at2759"/>
<comment type="caution">
    <text evidence="2">The sequence shown here is derived from an EMBL/GenBank/DDBJ whole genome shotgun (WGS) entry which is preliminary data.</text>
</comment>
<proteinExistence type="predicted"/>